<feature type="DNA-binding region" description="H-T-H motif" evidence="4">
    <location>
        <begin position="25"/>
        <end position="44"/>
    </location>
</feature>
<dbReference type="SUPFAM" id="SSF48498">
    <property type="entry name" value="Tetracyclin repressor-like, C-terminal domain"/>
    <property type="match status" value="1"/>
</dbReference>
<dbReference type="Gene3D" id="1.10.357.10">
    <property type="entry name" value="Tetracycline Repressor, domain 2"/>
    <property type="match status" value="1"/>
</dbReference>
<dbReference type="AlphaFoldDB" id="A0A2Z2KD04"/>
<dbReference type="OrthoDB" id="113732at2"/>
<evidence type="ECO:0000313" key="7">
    <source>
        <dbReference type="Proteomes" id="UP000249890"/>
    </source>
</evidence>
<dbReference type="Pfam" id="PF00440">
    <property type="entry name" value="TetR_N"/>
    <property type="match status" value="1"/>
</dbReference>
<keyword evidence="2 4" id="KW-0238">DNA-binding</keyword>
<reference evidence="6 7" key="1">
    <citation type="submission" date="2017-06" db="EMBL/GenBank/DDBJ databases">
        <title>Complete genome sequence of Paenibacillus donghaensis KCTC 13049T isolated from East Sea sediment, South Korea.</title>
        <authorList>
            <person name="Jung B.K."/>
            <person name="Hong S.-J."/>
            <person name="Shin J.-H."/>
        </authorList>
    </citation>
    <scope>NUCLEOTIDE SEQUENCE [LARGE SCALE GENOMIC DNA]</scope>
    <source>
        <strain evidence="6 7">KCTC 13049</strain>
    </source>
</reference>
<organism evidence="6 7">
    <name type="scientific">Paenibacillus donghaensis</name>
    <dbReference type="NCBI Taxonomy" id="414771"/>
    <lineage>
        <taxon>Bacteria</taxon>
        <taxon>Bacillati</taxon>
        <taxon>Bacillota</taxon>
        <taxon>Bacilli</taxon>
        <taxon>Bacillales</taxon>
        <taxon>Paenibacillaceae</taxon>
        <taxon>Paenibacillus</taxon>
    </lineage>
</organism>
<dbReference type="SUPFAM" id="SSF46689">
    <property type="entry name" value="Homeodomain-like"/>
    <property type="match status" value="1"/>
</dbReference>
<dbReference type="Gene3D" id="1.10.10.60">
    <property type="entry name" value="Homeodomain-like"/>
    <property type="match status" value="1"/>
</dbReference>
<evidence type="ECO:0000256" key="3">
    <source>
        <dbReference type="ARBA" id="ARBA00023163"/>
    </source>
</evidence>
<feature type="domain" description="HTH tetR-type" evidence="5">
    <location>
        <begin position="2"/>
        <end position="62"/>
    </location>
</feature>
<evidence type="ECO:0000256" key="2">
    <source>
        <dbReference type="ARBA" id="ARBA00023125"/>
    </source>
</evidence>
<evidence type="ECO:0000313" key="6">
    <source>
        <dbReference type="EMBL" id="ASA23527.1"/>
    </source>
</evidence>
<keyword evidence="1" id="KW-0805">Transcription regulation</keyword>
<dbReference type="GO" id="GO:0003700">
    <property type="term" value="F:DNA-binding transcription factor activity"/>
    <property type="evidence" value="ECO:0007669"/>
    <property type="project" value="TreeGrafter"/>
</dbReference>
<evidence type="ECO:0000259" key="5">
    <source>
        <dbReference type="PROSITE" id="PS50977"/>
    </source>
</evidence>
<dbReference type="FunFam" id="1.10.10.60:FF:000141">
    <property type="entry name" value="TetR family transcriptional regulator"/>
    <property type="match status" value="1"/>
</dbReference>
<dbReference type="Proteomes" id="UP000249890">
    <property type="component" value="Chromosome"/>
</dbReference>
<evidence type="ECO:0000256" key="4">
    <source>
        <dbReference type="PROSITE-ProRule" id="PRU00335"/>
    </source>
</evidence>
<name>A0A2Z2KD04_9BACL</name>
<dbReference type="PRINTS" id="PR00455">
    <property type="entry name" value="HTHTETR"/>
</dbReference>
<dbReference type="InterPro" id="IPR009057">
    <property type="entry name" value="Homeodomain-like_sf"/>
</dbReference>
<dbReference type="KEGG" id="pdh:B9T62_23655"/>
<accession>A0A2Z2KD04</accession>
<dbReference type="EMBL" id="CP021780">
    <property type="protein sequence ID" value="ASA23527.1"/>
    <property type="molecule type" value="Genomic_DNA"/>
</dbReference>
<dbReference type="RefSeq" id="WP_087917515.1">
    <property type="nucleotide sequence ID" value="NZ_CP021780.1"/>
</dbReference>
<gene>
    <name evidence="6" type="ORF">B9T62_23655</name>
</gene>
<dbReference type="GO" id="GO:0045892">
    <property type="term" value="P:negative regulation of DNA-templated transcription"/>
    <property type="evidence" value="ECO:0007669"/>
    <property type="project" value="UniProtKB-ARBA"/>
</dbReference>
<keyword evidence="3" id="KW-0804">Transcription</keyword>
<evidence type="ECO:0000256" key="1">
    <source>
        <dbReference type="ARBA" id="ARBA00023015"/>
    </source>
</evidence>
<proteinExistence type="predicted"/>
<keyword evidence="7" id="KW-1185">Reference proteome</keyword>
<protein>
    <submittedName>
        <fullName evidence="6">TetR family transcriptional regulator</fullName>
    </submittedName>
</protein>
<dbReference type="PROSITE" id="PS50977">
    <property type="entry name" value="HTH_TETR_2"/>
    <property type="match status" value="1"/>
</dbReference>
<dbReference type="PANTHER" id="PTHR30055:SF234">
    <property type="entry name" value="HTH-TYPE TRANSCRIPTIONAL REGULATOR BETI"/>
    <property type="match status" value="1"/>
</dbReference>
<dbReference type="InterPro" id="IPR001647">
    <property type="entry name" value="HTH_TetR"/>
</dbReference>
<sequence>MASKKQAVIEAGTRLFYSQGILQTSMEQIAEAAPVAKMTIYNYFQSKEGLLDAVIDNLLETLMTLSREVMDSAQNPLEALSLFYHDRDRFAMDISETFIRDLMTSFPDQLTRMTEFNRKVVIPEFESLIFKGQQLGQIRKDISPHILITFVTFMKEFAKRPDLYDGMGSLDVLSEQLMTILYHGIIHPDHKVAGDGALGNSL</sequence>
<dbReference type="InterPro" id="IPR050109">
    <property type="entry name" value="HTH-type_TetR-like_transc_reg"/>
</dbReference>
<dbReference type="InterPro" id="IPR036271">
    <property type="entry name" value="Tet_transcr_reg_TetR-rel_C_sf"/>
</dbReference>
<dbReference type="GO" id="GO:0000976">
    <property type="term" value="F:transcription cis-regulatory region binding"/>
    <property type="evidence" value="ECO:0007669"/>
    <property type="project" value="TreeGrafter"/>
</dbReference>
<dbReference type="PANTHER" id="PTHR30055">
    <property type="entry name" value="HTH-TYPE TRANSCRIPTIONAL REGULATOR RUTR"/>
    <property type="match status" value="1"/>
</dbReference>